<dbReference type="KEGG" id="vg:2846160"/>
<dbReference type="RefSeq" id="YP_024829.1">
    <property type="nucleotide sequence ID" value="NC_005885.1"/>
</dbReference>
<evidence type="ECO:0000313" key="2">
    <source>
        <dbReference type="EMBL" id="AAT36791.1"/>
    </source>
</evidence>
<keyword evidence="3" id="KW-1185">Reference proteome</keyword>
<organism evidence="2 3">
    <name type="scientific">Actinoplanes phage phiAsp2</name>
    <dbReference type="NCBI Taxonomy" id="279303"/>
    <lineage>
        <taxon>Viruses</taxon>
        <taxon>Duplodnaviria</taxon>
        <taxon>Heunggongvirae</taxon>
        <taxon>Uroviricota</taxon>
        <taxon>Caudoviricetes</taxon>
        <taxon>Aspduovirus</taxon>
        <taxon>Aspduovirus Asp2</taxon>
    </lineage>
</organism>
<name>Q6J7Y8_9CAUD</name>
<reference evidence="2 3" key="1">
    <citation type="journal article" date="2004" name="Virus Genes">
        <title>The genome of phiAsp2, an actinoplanes infecting phage.</title>
        <authorList>
            <person name="Jarling M."/>
            <person name="Bartkowiak K."/>
            <person name="Pape H."/>
            <person name="Meinhardt F."/>
        </authorList>
    </citation>
    <scope>NUCLEOTIDE SEQUENCE</scope>
</reference>
<dbReference type="GeneID" id="2846160"/>
<feature type="compositionally biased region" description="Basic and acidic residues" evidence="1">
    <location>
        <begin position="190"/>
        <end position="203"/>
    </location>
</feature>
<feature type="region of interest" description="Disordered" evidence="1">
    <location>
        <begin position="184"/>
        <end position="213"/>
    </location>
</feature>
<sequence length="251" mass="27315">MNNASETQTPTATEIEIVKHHTGSTVVALIERVWEAIRADHPELPAVVVTTGSGEGVKWGHFRPESWKLADDGTKLHEFFLASEALAKGATQVLQTTIHEAAHTLSRVRGIKDTSRQGRWHNAAFKKAAEELGLEHKASQADKSHGFSFVTLTQATKDKYADLLAELERELKLTGLLPFWLGGSDEEDQGGEKITGKPKKTEGEDGEGATKSGNLKATCSCEEPIIIRLSRKVLDLGVVRCDSCSELFTAA</sequence>
<dbReference type="Proteomes" id="UP000001245">
    <property type="component" value="Segment"/>
</dbReference>
<evidence type="ECO:0000313" key="3">
    <source>
        <dbReference type="Proteomes" id="UP000001245"/>
    </source>
</evidence>
<dbReference type="EMBL" id="AY576796">
    <property type="protein sequence ID" value="AAT36791.1"/>
    <property type="molecule type" value="Genomic_DNA"/>
</dbReference>
<evidence type="ECO:0000256" key="1">
    <source>
        <dbReference type="SAM" id="MobiDB-lite"/>
    </source>
</evidence>
<gene>
    <name evidence="2" type="primary">pas43</name>
</gene>
<accession>Q6J7Y8</accession>
<proteinExistence type="predicted"/>
<protein>
    <submittedName>
        <fullName evidence="2">Pas43</fullName>
    </submittedName>
</protein>